<keyword evidence="2 6" id="KW-0547">Nucleotide-binding</keyword>
<dbReference type="InterPro" id="IPR023660">
    <property type="entry name" value="Arg_Kinase"/>
</dbReference>
<dbReference type="GO" id="GO:0004111">
    <property type="term" value="F:creatine kinase activity"/>
    <property type="evidence" value="ECO:0007669"/>
    <property type="project" value="InterPro"/>
</dbReference>
<dbReference type="GO" id="GO:0046314">
    <property type="term" value="P:phosphocreatine biosynthetic process"/>
    <property type="evidence" value="ECO:0007669"/>
    <property type="project" value="InterPro"/>
</dbReference>
<keyword evidence="3 6" id="KW-0418">Kinase</keyword>
<dbReference type="InterPro" id="IPR000749">
    <property type="entry name" value="ATP-guanido_PTrfase"/>
</dbReference>
<evidence type="ECO:0000256" key="1">
    <source>
        <dbReference type="ARBA" id="ARBA00022679"/>
    </source>
</evidence>
<evidence type="ECO:0000259" key="9">
    <source>
        <dbReference type="PROSITE" id="PS51510"/>
    </source>
</evidence>
<dbReference type="OrthoDB" id="9791353at2"/>
<dbReference type="InterPro" id="IPR022415">
    <property type="entry name" value="ATP-guanido_PTrfase_AS"/>
</dbReference>
<organism evidence="10 11">
    <name type="scientific">Clostridium tyrobutyricum DIVETGP</name>
    <dbReference type="NCBI Taxonomy" id="1408889"/>
    <lineage>
        <taxon>Bacteria</taxon>
        <taxon>Bacillati</taxon>
        <taxon>Bacillota</taxon>
        <taxon>Clostridia</taxon>
        <taxon>Eubacteriales</taxon>
        <taxon>Clostridiaceae</taxon>
        <taxon>Clostridium</taxon>
    </lineage>
</organism>
<sequence length="347" mass="39546">MKNWITTSNIDDKDLVISSRIRLARNLTKIPFPHKLNEEQSREIIKRVEDAFYSCDVNKEEFTTNYMWQKSELEREIFLERHIISKNLIENSSKSAFILDKNETLSVMINEEDHVRIQCITAGLNLEEVYKQSDKVDDMLEKNLDYAFDEKLGYLTACPTNLGTGLRASVMLHLPAISLNNEMNGLLNAVSQVGMTVRGLYGEGSKALGNIYQISNQVTLGRSEEEIISNLRVLVNQIINEERVARDKLMRGSKYELEDRMYRSLGILKSAILLSTNECLKLLSYVRLGVEMGIIKDVNKGLLNSILVEMQPANIQNKCNKALSSTERDINRAKFIREKLTSSTTAK</sequence>
<dbReference type="GeneID" id="29418117"/>
<feature type="short sequence motif" description="RDXXRA motif of the pArg binding pocket involved in allosteric regulation" evidence="6">
    <location>
        <begin position="328"/>
        <end position="333"/>
    </location>
</feature>
<evidence type="ECO:0000256" key="5">
    <source>
        <dbReference type="ARBA" id="ARBA00051816"/>
    </source>
</evidence>
<dbReference type="EMBL" id="CBXI010000006">
    <property type="protein sequence ID" value="CDL90306.1"/>
    <property type="molecule type" value="Genomic_DNA"/>
</dbReference>
<feature type="binding site" evidence="6 7">
    <location>
        <begin position="198"/>
        <end position="203"/>
    </location>
    <ligand>
        <name>ATP</name>
        <dbReference type="ChEBI" id="CHEBI:30616"/>
    </ligand>
</feature>
<name>W6N2M2_CLOTY</name>
<dbReference type="RefSeq" id="WP_017752973.1">
    <property type="nucleotide sequence ID" value="NZ_CBXI010000006.1"/>
</dbReference>
<dbReference type="HAMAP" id="MF_00602">
    <property type="entry name" value="Prot_Arg_kinase"/>
    <property type="match status" value="1"/>
</dbReference>
<dbReference type="InterPro" id="IPR022414">
    <property type="entry name" value="ATP-guanido_PTrfase_cat"/>
</dbReference>
<dbReference type="Gene3D" id="3.30.590.10">
    <property type="entry name" value="Glutamine synthetase/guanido kinase, catalytic domain"/>
    <property type="match status" value="1"/>
</dbReference>
<dbReference type="Pfam" id="PF00217">
    <property type="entry name" value="ATP-gua_Ptrans"/>
    <property type="match status" value="1"/>
</dbReference>
<feature type="binding site" evidence="6 7">
    <location>
        <position position="116"/>
    </location>
    <ligand>
        <name>ATP</name>
        <dbReference type="ChEBI" id="CHEBI:30616"/>
    </ligand>
</feature>
<evidence type="ECO:0000256" key="3">
    <source>
        <dbReference type="ARBA" id="ARBA00022777"/>
    </source>
</evidence>
<dbReference type="PROSITE" id="PS00112">
    <property type="entry name" value="PHOSPHAGEN_KINASE"/>
    <property type="match status" value="1"/>
</dbReference>
<feature type="binding site" evidence="6 7">
    <location>
        <position position="82"/>
    </location>
    <ligand>
        <name>ATP</name>
        <dbReference type="ChEBI" id="CHEBI:30616"/>
    </ligand>
</feature>
<comment type="caution">
    <text evidence="10">The sequence shown here is derived from an EMBL/GenBank/DDBJ whole genome shotgun (WGS) entry which is preliminary data.</text>
</comment>
<evidence type="ECO:0000256" key="7">
    <source>
        <dbReference type="PROSITE-ProRule" id="PRU00843"/>
    </source>
</evidence>
<reference evidence="10 11" key="1">
    <citation type="journal article" date="2015" name="Genome Announc.">
        <title>Draft Genome Sequence of Clostridium tyrobutyricum Strain DIVETGP, Isolated from Cow's Milk for Grana Padano Production.</title>
        <authorList>
            <person name="Soggiu A."/>
            <person name="Piras C."/>
            <person name="Gaiarsa S."/>
            <person name="Sassera D."/>
            <person name="Roncada P."/>
            <person name="Bendixen E."/>
            <person name="Brasca M."/>
            <person name="Bonizzi L."/>
        </authorList>
    </citation>
    <scope>NUCLEOTIDE SEQUENCE [LARGE SCALE GENOMIC DNA]</scope>
    <source>
        <strain evidence="10 11">DIVETGP</strain>
    </source>
</reference>
<evidence type="ECO:0000313" key="10">
    <source>
        <dbReference type="EMBL" id="CDL90306.1"/>
    </source>
</evidence>
<evidence type="ECO:0000256" key="6">
    <source>
        <dbReference type="HAMAP-Rule" id="MF_00602"/>
    </source>
</evidence>
<keyword evidence="6" id="KW-0021">Allosteric enzyme</keyword>
<feature type="binding site" evidence="6 7">
    <location>
        <begin position="167"/>
        <end position="171"/>
    </location>
    <ligand>
        <name>ATP</name>
        <dbReference type="ChEBI" id="CHEBI:30616"/>
    </ligand>
</feature>
<comment type="function">
    <text evidence="6">Catalyzes the specific phosphorylation of arginine residues in proteins.</text>
</comment>
<evidence type="ECO:0000256" key="4">
    <source>
        <dbReference type="ARBA" id="ARBA00022840"/>
    </source>
</evidence>
<accession>W6N2M2</accession>
<dbReference type="Proteomes" id="UP000019482">
    <property type="component" value="Unassembled WGS sequence"/>
</dbReference>
<dbReference type="FunFam" id="3.30.590.10:FF:000007">
    <property type="entry name" value="Protein-arginine kinase"/>
    <property type="match status" value="1"/>
</dbReference>
<proteinExistence type="inferred from homology"/>
<dbReference type="SUPFAM" id="SSF55931">
    <property type="entry name" value="Glutamine synthetase/guanido kinase"/>
    <property type="match status" value="1"/>
</dbReference>
<keyword evidence="1 6" id="KW-0808">Transferase</keyword>
<dbReference type="NCBIfam" id="NF002194">
    <property type="entry name" value="PRK01059.1-4"/>
    <property type="match status" value="1"/>
</dbReference>
<comment type="activity regulation">
    <text evidence="6">Appears to be allosterically activated by the binding of pArg-containing polypeptides to the pArg-binding pocket localized in the C-terminal domain of McsB.</text>
</comment>
<evidence type="ECO:0000313" key="11">
    <source>
        <dbReference type="Proteomes" id="UP000019482"/>
    </source>
</evidence>
<dbReference type="GO" id="GO:0005524">
    <property type="term" value="F:ATP binding"/>
    <property type="evidence" value="ECO:0007669"/>
    <property type="project" value="UniProtKB-UniRule"/>
</dbReference>
<gene>
    <name evidence="6" type="primary">mcsB</name>
    <name evidence="10" type="ORF">CTDIVETGP_0376</name>
</gene>
<evidence type="ECO:0000256" key="2">
    <source>
        <dbReference type="ARBA" id="ARBA00022741"/>
    </source>
</evidence>
<dbReference type="EC" id="2.7.14.1" evidence="6"/>
<dbReference type="PROSITE" id="PS51510">
    <property type="entry name" value="PHOSPHAGEN_KINASE_C"/>
    <property type="match status" value="1"/>
</dbReference>
<dbReference type="InterPro" id="IPR014746">
    <property type="entry name" value="Gln_synth/guanido_kin_cat_dom"/>
</dbReference>
<dbReference type="PANTHER" id="PTHR11547:SF38">
    <property type="entry name" value="ARGININE KINASE 1-RELATED"/>
    <property type="match status" value="1"/>
</dbReference>
<dbReference type="AlphaFoldDB" id="W6N2M2"/>
<dbReference type="GO" id="GO:1990424">
    <property type="term" value="F:protein arginine kinase activity"/>
    <property type="evidence" value="ECO:0007669"/>
    <property type="project" value="UniProtKB-EC"/>
</dbReference>
<dbReference type="PANTHER" id="PTHR11547">
    <property type="entry name" value="ARGININE OR CREATINE KINASE"/>
    <property type="match status" value="1"/>
</dbReference>
<comment type="catalytic activity">
    <reaction evidence="5 6">
        <text>L-arginyl-[protein] + ATP = N(omega)-phospho-L-arginyl-[protein] + ADP + H(+)</text>
        <dbReference type="Rhea" id="RHEA:43384"/>
        <dbReference type="Rhea" id="RHEA-COMP:10532"/>
        <dbReference type="Rhea" id="RHEA-COMP:10533"/>
        <dbReference type="ChEBI" id="CHEBI:15378"/>
        <dbReference type="ChEBI" id="CHEBI:29965"/>
        <dbReference type="ChEBI" id="CHEBI:30616"/>
        <dbReference type="ChEBI" id="CHEBI:83226"/>
        <dbReference type="ChEBI" id="CHEBI:456216"/>
        <dbReference type="EC" id="2.7.14.1"/>
    </reaction>
</comment>
<evidence type="ECO:0000256" key="8">
    <source>
        <dbReference type="RuleBase" id="RU000505"/>
    </source>
</evidence>
<comment type="similarity">
    <text evidence="6 7 8">Belongs to the ATP:guanido phosphotransferase family.</text>
</comment>
<feature type="binding site" evidence="6 7">
    <location>
        <begin position="18"/>
        <end position="22"/>
    </location>
    <ligand>
        <name>ATP</name>
        <dbReference type="ChEBI" id="CHEBI:30616"/>
    </ligand>
</feature>
<dbReference type="CDD" id="cd07930">
    <property type="entry name" value="bacterial_phosphagen_kinase"/>
    <property type="match status" value="1"/>
</dbReference>
<keyword evidence="11" id="KW-1185">Reference proteome</keyword>
<feature type="domain" description="Phosphagen kinase C-terminal" evidence="9">
    <location>
        <begin position="15"/>
        <end position="245"/>
    </location>
</feature>
<dbReference type="GO" id="GO:0005615">
    <property type="term" value="C:extracellular space"/>
    <property type="evidence" value="ECO:0007669"/>
    <property type="project" value="TreeGrafter"/>
</dbReference>
<keyword evidence="4 6" id="KW-0067">ATP-binding</keyword>
<protein>
    <recommendedName>
        <fullName evidence="6">Protein-arginine kinase</fullName>
        <ecNumber evidence="6">2.7.14.1</ecNumber>
    </recommendedName>
</protein>